<dbReference type="Proteomes" id="UP000028480">
    <property type="component" value="Unassembled WGS sequence"/>
</dbReference>
<comment type="caution">
    <text evidence="2">The sequence shown here is derived from an EMBL/GenBank/DDBJ whole genome shotgun (WGS) entry which is preliminary data.</text>
</comment>
<reference evidence="2" key="1">
    <citation type="submission" date="2013-07" db="EMBL/GenBank/DDBJ databases">
        <title>Sub-species coevolution in mutualistic symbiosis.</title>
        <authorList>
            <person name="Murfin K."/>
            <person name="Klassen J."/>
            <person name="Lee M."/>
            <person name="Forst S."/>
            <person name="Stock P."/>
            <person name="Goodrich-Blair H."/>
        </authorList>
    </citation>
    <scope>NUCLEOTIDE SEQUENCE [LARGE SCALE GENOMIC DNA]</scope>
    <source>
        <strain evidence="2">Intermedium</strain>
    </source>
</reference>
<feature type="compositionally biased region" description="Polar residues" evidence="1">
    <location>
        <begin position="19"/>
        <end position="29"/>
    </location>
</feature>
<organism evidence="2">
    <name type="scientific">Xenorhabdus bovienii str. Intermedium</name>
    <dbReference type="NCBI Taxonomy" id="1379677"/>
    <lineage>
        <taxon>Bacteria</taxon>
        <taxon>Pseudomonadati</taxon>
        <taxon>Pseudomonadota</taxon>
        <taxon>Gammaproteobacteria</taxon>
        <taxon>Enterobacterales</taxon>
        <taxon>Morganellaceae</taxon>
        <taxon>Xenorhabdus</taxon>
    </lineage>
</organism>
<evidence type="ECO:0000313" key="2">
    <source>
        <dbReference type="EMBL" id="CDH32998.1"/>
    </source>
</evidence>
<feature type="region of interest" description="Disordered" evidence="1">
    <location>
        <begin position="1"/>
        <end position="29"/>
    </location>
</feature>
<dbReference type="EMBL" id="CBTB010000146">
    <property type="protein sequence ID" value="CDH32998.1"/>
    <property type="molecule type" value="Genomic_DNA"/>
</dbReference>
<feature type="compositionally biased region" description="Polar residues" evidence="1">
    <location>
        <begin position="1"/>
        <end position="12"/>
    </location>
</feature>
<dbReference type="AlphaFoldDB" id="A0A077QIE5"/>
<dbReference type="HOGENOM" id="CLU_1895374_0_0_6"/>
<evidence type="ECO:0000256" key="1">
    <source>
        <dbReference type="SAM" id="MobiDB-lite"/>
    </source>
</evidence>
<proteinExistence type="predicted"/>
<protein>
    <submittedName>
        <fullName evidence="2">Uncharacterized protein</fullName>
    </submittedName>
</protein>
<name>A0A077QIE5_XENBV</name>
<gene>
    <name evidence="2" type="ORF">XBI1_230008</name>
</gene>
<sequence>MRINPRNPSGASTPLLRSGRTSHAQVGTTHSQTDFHGANILDAYLEHLIERRFLSADSTGVLTIQAQFLDLTYEPYINSSDVGKYLDLLGFTPTLATSGVKYIQTRYPNVQGLPDYENNVLPAIKQAWAANPPSWAANPPY</sequence>
<accession>A0A077QIE5</accession>